<gene>
    <name evidence="2" type="ORF">EMPS_09936</name>
</gene>
<organism evidence="2 3">
    <name type="scientific">Entomortierella parvispora</name>
    <dbReference type="NCBI Taxonomy" id="205924"/>
    <lineage>
        <taxon>Eukaryota</taxon>
        <taxon>Fungi</taxon>
        <taxon>Fungi incertae sedis</taxon>
        <taxon>Mucoromycota</taxon>
        <taxon>Mortierellomycotina</taxon>
        <taxon>Mortierellomycetes</taxon>
        <taxon>Mortierellales</taxon>
        <taxon>Mortierellaceae</taxon>
        <taxon>Entomortierella</taxon>
    </lineage>
</organism>
<evidence type="ECO:0000313" key="3">
    <source>
        <dbReference type="Proteomes" id="UP000827284"/>
    </source>
</evidence>
<dbReference type="Proteomes" id="UP000827284">
    <property type="component" value="Unassembled WGS sequence"/>
</dbReference>
<feature type="compositionally biased region" description="Polar residues" evidence="1">
    <location>
        <begin position="108"/>
        <end position="122"/>
    </location>
</feature>
<reference evidence="2" key="2">
    <citation type="journal article" date="2022" name="Microbiol. Resour. Announc.">
        <title>Whole-Genome Sequence of Entomortierella parvispora E1425, a Mucoromycotan Fungus Associated with Burkholderiaceae-Related Endosymbiotic Bacteria.</title>
        <authorList>
            <person name="Herlambang A."/>
            <person name="Guo Y."/>
            <person name="Takashima Y."/>
            <person name="Narisawa K."/>
            <person name="Ohta H."/>
            <person name="Nishizawa T."/>
        </authorList>
    </citation>
    <scope>NUCLEOTIDE SEQUENCE</scope>
    <source>
        <strain evidence="2">E1425</strain>
    </source>
</reference>
<reference evidence="2" key="1">
    <citation type="submission" date="2021-11" db="EMBL/GenBank/DDBJ databases">
        <authorList>
            <person name="Herlambang A."/>
            <person name="Guo Y."/>
            <person name="Takashima Y."/>
            <person name="Nishizawa T."/>
        </authorList>
    </citation>
    <scope>NUCLEOTIDE SEQUENCE</scope>
    <source>
        <strain evidence="2">E1425</strain>
    </source>
</reference>
<name>A0A9P3HJ37_9FUNG</name>
<accession>A0A9P3HJ37</accession>
<proteinExistence type="predicted"/>
<dbReference type="AlphaFoldDB" id="A0A9P3HJ37"/>
<sequence length="122" mass="13690">MLHGAPTAIISDRDTRLTIRFWQELHKLMDGCQTCTVNRLQPTDGWTGRGYEQYVEDYVETFIDNKQSKGTGSFRHQNSPTSTPTMHPPDTRYSSSTLASTLAFPRRSSVNPTAQSPLLTPS</sequence>
<comment type="caution">
    <text evidence="2">The sequence shown here is derived from an EMBL/GenBank/DDBJ whole genome shotgun (WGS) entry which is preliminary data.</text>
</comment>
<feature type="region of interest" description="Disordered" evidence="1">
    <location>
        <begin position="66"/>
        <end position="122"/>
    </location>
</feature>
<feature type="compositionally biased region" description="Polar residues" evidence="1">
    <location>
        <begin position="66"/>
        <end position="85"/>
    </location>
</feature>
<evidence type="ECO:0000256" key="1">
    <source>
        <dbReference type="SAM" id="MobiDB-lite"/>
    </source>
</evidence>
<protein>
    <submittedName>
        <fullName evidence="2">Uncharacterized protein</fullName>
    </submittedName>
</protein>
<keyword evidence="3" id="KW-1185">Reference proteome</keyword>
<evidence type="ECO:0000313" key="2">
    <source>
        <dbReference type="EMBL" id="GJJ77577.1"/>
    </source>
</evidence>
<dbReference type="EMBL" id="BQFW01000013">
    <property type="protein sequence ID" value="GJJ77577.1"/>
    <property type="molecule type" value="Genomic_DNA"/>
</dbReference>